<sequence>MRHLNWDDLRLFKSLIEAGTVRQAGEDLGISHSTVARRISHLEDVVGLPLVSRHRGEYVLTEAGRDMLNVARQINSSVTGLERRAVGQSQDLTGEIRLSMVDAMIHSPIMAALKVFCATYSCIHLELDLRNCVADLDRHEADLALRFTKEPDEHLIGRKLVQCGTAVYASKTYAMRFRDEGSEFTPQWIGFQPQNASKAWRERTPYPSAPIVGTIASLAGQMAACKAEMGMATLPCFMAEPDDQLERLSEVRHPPHYALWVLRHPDLRRNARVQVLVDFLSSHFKENARGYIGPSGQVQS</sequence>
<dbReference type="OrthoDB" id="7506954at2"/>
<dbReference type="Gene3D" id="1.10.10.10">
    <property type="entry name" value="Winged helix-like DNA-binding domain superfamily/Winged helix DNA-binding domain"/>
    <property type="match status" value="1"/>
</dbReference>
<dbReference type="Pfam" id="PF03466">
    <property type="entry name" value="LysR_substrate"/>
    <property type="match status" value="1"/>
</dbReference>
<evidence type="ECO:0000313" key="7">
    <source>
        <dbReference type="Proteomes" id="UP000026249"/>
    </source>
</evidence>
<keyword evidence="2" id="KW-0805">Transcription regulation</keyword>
<dbReference type="SUPFAM" id="SSF46785">
    <property type="entry name" value="Winged helix' DNA-binding domain"/>
    <property type="match status" value="1"/>
</dbReference>
<keyword evidence="3" id="KW-0238">DNA-binding</keyword>
<evidence type="ECO:0000259" key="5">
    <source>
        <dbReference type="PROSITE" id="PS50931"/>
    </source>
</evidence>
<dbReference type="InterPro" id="IPR036388">
    <property type="entry name" value="WH-like_DNA-bd_sf"/>
</dbReference>
<dbReference type="Proteomes" id="UP000026249">
    <property type="component" value="Unassembled WGS sequence"/>
</dbReference>
<comment type="similarity">
    <text evidence="1">Belongs to the LysR transcriptional regulatory family.</text>
</comment>
<evidence type="ECO:0000256" key="3">
    <source>
        <dbReference type="ARBA" id="ARBA00023125"/>
    </source>
</evidence>
<keyword evidence="4" id="KW-0804">Transcription</keyword>
<protein>
    <recommendedName>
        <fullName evidence="5">HTH lysR-type domain-containing protein</fullName>
    </recommendedName>
</protein>
<dbReference type="InterPro" id="IPR000847">
    <property type="entry name" value="LysR_HTH_N"/>
</dbReference>
<dbReference type="EMBL" id="JFKE01000003">
    <property type="protein sequence ID" value="KAJ56209.1"/>
    <property type="molecule type" value="Genomic_DNA"/>
</dbReference>
<organism evidence="6 7">
    <name type="scientific">Actibacterium mucosum KCTC 23349</name>
    <dbReference type="NCBI Taxonomy" id="1454373"/>
    <lineage>
        <taxon>Bacteria</taxon>
        <taxon>Pseudomonadati</taxon>
        <taxon>Pseudomonadota</taxon>
        <taxon>Alphaproteobacteria</taxon>
        <taxon>Rhodobacterales</taxon>
        <taxon>Roseobacteraceae</taxon>
        <taxon>Actibacterium</taxon>
    </lineage>
</organism>
<dbReference type="GO" id="GO:0043565">
    <property type="term" value="F:sequence-specific DNA binding"/>
    <property type="evidence" value="ECO:0007669"/>
    <property type="project" value="TreeGrafter"/>
</dbReference>
<dbReference type="InterPro" id="IPR005119">
    <property type="entry name" value="LysR_subst-bd"/>
</dbReference>
<comment type="caution">
    <text evidence="6">The sequence shown here is derived from an EMBL/GenBank/DDBJ whole genome shotgun (WGS) entry which is preliminary data.</text>
</comment>
<proteinExistence type="inferred from homology"/>
<dbReference type="Gene3D" id="3.40.190.290">
    <property type="match status" value="1"/>
</dbReference>
<name>A0A037ZKP5_9RHOB</name>
<keyword evidence="7" id="KW-1185">Reference proteome</keyword>
<dbReference type="SUPFAM" id="SSF53850">
    <property type="entry name" value="Periplasmic binding protein-like II"/>
    <property type="match status" value="1"/>
</dbReference>
<feature type="domain" description="HTH lysR-type" evidence="5">
    <location>
        <begin position="4"/>
        <end position="61"/>
    </location>
</feature>
<dbReference type="GO" id="GO:0003700">
    <property type="term" value="F:DNA-binding transcription factor activity"/>
    <property type="evidence" value="ECO:0007669"/>
    <property type="project" value="InterPro"/>
</dbReference>
<evidence type="ECO:0000313" key="6">
    <source>
        <dbReference type="EMBL" id="KAJ56209.1"/>
    </source>
</evidence>
<gene>
    <name evidence="6" type="ORF">ACMU_10680</name>
</gene>
<dbReference type="PROSITE" id="PS50931">
    <property type="entry name" value="HTH_LYSR"/>
    <property type="match status" value="1"/>
</dbReference>
<accession>A0A037ZKP5</accession>
<dbReference type="STRING" id="1454373.ACMU_10680"/>
<dbReference type="InterPro" id="IPR036390">
    <property type="entry name" value="WH_DNA-bd_sf"/>
</dbReference>
<evidence type="ECO:0000256" key="4">
    <source>
        <dbReference type="ARBA" id="ARBA00023163"/>
    </source>
</evidence>
<reference evidence="6 7" key="1">
    <citation type="submission" date="2014-03" db="EMBL/GenBank/DDBJ databases">
        <title>Draft Genome Sequence of Actibacterium mucosum KCTC 23349, a Marine Alphaproteobacterium with Complex Ionic Requirements Isolated from Mediterranean Seawater at Malvarrosa Beach, Valencia, Spain.</title>
        <authorList>
            <person name="Arahal D.R."/>
            <person name="Shao Z."/>
            <person name="Lai Q."/>
            <person name="Pujalte M.J."/>
        </authorList>
    </citation>
    <scope>NUCLEOTIDE SEQUENCE [LARGE SCALE GENOMIC DNA]</scope>
    <source>
        <strain evidence="6 7">KCTC 23349</strain>
    </source>
</reference>
<dbReference type="InterPro" id="IPR058163">
    <property type="entry name" value="LysR-type_TF_proteobact-type"/>
</dbReference>
<evidence type="ECO:0000256" key="2">
    <source>
        <dbReference type="ARBA" id="ARBA00023015"/>
    </source>
</evidence>
<dbReference type="GO" id="GO:0006351">
    <property type="term" value="P:DNA-templated transcription"/>
    <property type="evidence" value="ECO:0007669"/>
    <property type="project" value="TreeGrafter"/>
</dbReference>
<dbReference type="PANTHER" id="PTHR30537">
    <property type="entry name" value="HTH-TYPE TRANSCRIPTIONAL REGULATOR"/>
    <property type="match status" value="1"/>
</dbReference>
<dbReference type="AlphaFoldDB" id="A0A037ZKP5"/>
<dbReference type="Pfam" id="PF00126">
    <property type="entry name" value="HTH_1"/>
    <property type="match status" value="1"/>
</dbReference>
<evidence type="ECO:0000256" key="1">
    <source>
        <dbReference type="ARBA" id="ARBA00009437"/>
    </source>
</evidence>
<dbReference type="PANTHER" id="PTHR30537:SF3">
    <property type="entry name" value="TRANSCRIPTIONAL REGULATORY PROTEIN"/>
    <property type="match status" value="1"/>
</dbReference>